<accession>A0AA39CBB0</accession>
<evidence type="ECO:0000256" key="3">
    <source>
        <dbReference type="ARBA" id="ARBA00022475"/>
    </source>
</evidence>
<dbReference type="PANTHER" id="PTHR11533">
    <property type="entry name" value="PROTEASE M1 ZINC METALLOPROTEASE"/>
    <property type="match status" value="1"/>
</dbReference>
<gene>
    <name evidence="21" type="ORF">PV327_009570</name>
</gene>
<keyword evidence="17" id="KW-1133">Transmembrane helix</keyword>
<dbReference type="GO" id="GO:0005886">
    <property type="term" value="C:plasma membrane"/>
    <property type="evidence" value="ECO:0007669"/>
    <property type="project" value="UniProtKB-SubCell"/>
</dbReference>
<reference evidence="21" key="1">
    <citation type="journal article" date="2023" name="bioRxiv">
        <title>Scaffold-level genome assemblies of two parasitoid biocontrol wasps reveal the parthenogenesis mechanism and an associated novel virus.</title>
        <authorList>
            <person name="Inwood S."/>
            <person name="Skelly J."/>
            <person name="Guhlin J."/>
            <person name="Harrop T."/>
            <person name="Goldson S."/>
            <person name="Dearden P."/>
        </authorList>
    </citation>
    <scope>NUCLEOTIDE SEQUENCE</scope>
    <source>
        <strain evidence="21">Lincoln</strain>
        <tissue evidence="21">Whole body</tissue>
    </source>
</reference>
<evidence type="ECO:0000256" key="2">
    <source>
        <dbReference type="ARBA" id="ARBA00010136"/>
    </source>
</evidence>
<keyword evidence="6 15" id="KW-0479">Metal-binding</keyword>
<dbReference type="GO" id="GO:0043171">
    <property type="term" value="P:peptide catabolic process"/>
    <property type="evidence" value="ECO:0007669"/>
    <property type="project" value="TreeGrafter"/>
</dbReference>
<evidence type="ECO:0000256" key="12">
    <source>
        <dbReference type="ARBA" id="ARBA00023180"/>
    </source>
</evidence>
<dbReference type="Proteomes" id="UP001168972">
    <property type="component" value="Unassembled WGS sequence"/>
</dbReference>
<dbReference type="GO" id="GO:0070006">
    <property type="term" value="F:metalloaminopeptidase activity"/>
    <property type="evidence" value="ECO:0007669"/>
    <property type="project" value="TreeGrafter"/>
</dbReference>
<evidence type="ECO:0000256" key="9">
    <source>
        <dbReference type="ARBA" id="ARBA00022833"/>
    </source>
</evidence>
<sequence>MHKYKTFTIDVQHFVEQFLNMFATLCSIYLFISIPLILIVSAGENKKNLFRLSPNIEPISYTINITTHLNEKYFTFDGQTNISIRVKVRTGNIKLHANKLEIHKINLYVNESELIEPKEHKIDNKTNFLIILFNDYLSVGDYKLNIEYKRIAKTNTTGFISRSYVDYEDKKLWLAFTQLEPTGARKVFPCFDEPSFKANFEIIINHNKKYKALSNMHALKTEIDPYNSRRRITYFAVTPKMSTYLVGIIISTFDYIESDDKLIRLYSRNDVINKIKYIMDVGSKTLDIMNNYTGISYKEFGFNKLDVVVIPDIGVDVAGMENWGIITIQETSAVVEDDVTSAEDREWATKVIVHECVHQWFGNLVTINWWSDLWITEGVATYFHFFITSLIEKSWNIMDRFVVDGSLIYVTKNEASEKARPIKLKIDNPNDMTWTNYYHIYYKSAYIIQTVARIIGETNFHKIIKNYLKKNAFQAVHGEKLIGEFAKVTEIGEGKFKDIFDNWLITPGFPVINVIRNYSTGVIKIEQSRYINKNDSNINQEYYWIPLNYVTEDKIDFDNINVTHWMPPSNESLKLSGFKNDKWIIFNKQQFGYYCVNYDETNWKLIINALKSENYKKIHVRNRLQLINDAFMLIRANNLSYEILFMLMEYLERETDFIPWIPVWKGVEHLKNQLQHTKYHELFDKFFVKISNNLIKNLSFEESTNDTHIVKYYRVSALTLACESGSKLCANAARGQLIQWMKNPTTILPPSLKNVILCSGLREAKYELWNNLWRKWLSNPEPDLLSGLACSRNTTSLMKFLYGTAEFDSIHHTYSLLHAINAVSSSSKEGVYVVLVFLSEHWQQITEITPEVSIKDLIVNVSRTIFNENQFYKLQDFIRTQYFTLIETGLEPHELMFKVLWSIRFYKRRNPLYEKYFFNYRRNFKLHKIK</sequence>
<dbReference type="InterPro" id="IPR042097">
    <property type="entry name" value="Aminopeptidase_N-like_N_sf"/>
</dbReference>
<dbReference type="AlphaFoldDB" id="A0AA39CBB0"/>
<dbReference type="InterPro" id="IPR050344">
    <property type="entry name" value="Peptidase_M1_aminopeptidases"/>
</dbReference>
<dbReference type="PANTHER" id="PTHR11533:SF290">
    <property type="entry name" value="AMINOPEPTIDASE"/>
    <property type="match status" value="1"/>
</dbReference>
<dbReference type="GO" id="GO:0005615">
    <property type="term" value="C:extracellular space"/>
    <property type="evidence" value="ECO:0007669"/>
    <property type="project" value="TreeGrafter"/>
</dbReference>
<dbReference type="InterPro" id="IPR024571">
    <property type="entry name" value="ERAP1-like_C_dom"/>
</dbReference>
<evidence type="ECO:0000256" key="13">
    <source>
        <dbReference type="ARBA" id="ARBA00023288"/>
    </source>
</evidence>
<evidence type="ECO:0000256" key="8">
    <source>
        <dbReference type="ARBA" id="ARBA00022801"/>
    </source>
</evidence>
<keyword evidence="4" id="KW-0336">GPI-anchor</keyword>
<dbReference type="PRINTS" id="PR00756">
    <property type="entry name" value="ALADIPTASE"/>
</dbReference>
<dbReference type="EC" id="3.4.11.-" evidence="17"/>
<evidence type="ECO:0000256" key="10">
    <source>
        <dbReference type="ARBA" id="ARBA00023049"/>
    </source>
</evidence>
<dbReference type="Gene3D" id="2.60.40.1910">
    <property type="match status" value="1"/>
</dbReference>
<keyword evidence="12" id="KW-0325">Glycoprotein</keyword>
<keyword evidence="10 17" id="KW-0482">Metalloprotease</keyword>
<comment type="similarity">
    <text evidence="2 17">Belongs to the peptidase M1 family.</text>
</comment>
<dbReference type="Pfam" id="PF01433">
    <property type="entry name" value="Peptidase_M1"/>
    <property type="match status" value="1"/>
</dbReference>
<evidence type="ECO:0000256" key="5">
    <source>
        <dbReference type="ARBA" id="ARBA00022670"/>
    </source>
</evidence>
<feature type="domain" description="Aminopeptidase N-like N-terminal" evidence="20">
    <location>
        <begin position="58"/>
        <end position="245"/>
    </location>
</feature>
<dbReference type="InterPro" id="IPR045357">
    <property type="entry name" value="Aminopeptidase_N-like_N"/>
</dbReference>
<dbReference type="Gene3D" id="2.60.40.1730">
    <property type="entry name" value="tricorn interacting facor f3 domain"/>
    <property type="match status" value="1"/>
</dbReference>
<dbReference type="InterPro" id="IPR027268">
    <property type="entry name" value="Peptidase_M4/M1_CTD_sf"/>
</dbReference>
<dbReference type="SUPFAM" id="SSF55486">
    <property type="entry name" value="Metalloproteases ('zincins'), catalytic domain"/>
    <property type="match status" value="1"/>
</dbReference>
<evidence type="ECO:0000256" key="4">
    <source>
        <dbReference type="ARBA" id="ARBA00022622"/>
    </source>
</evidence>
<keyword evidence="7" id="KW-0732">Signal</keyword>
<keyword evidence="8 17" id="KW-0378">Hydrolase</keyword>
<evidence type="ECO:0000256" key="7">
    <source>
        <dbReference type="ARBA" id="ARBA00022729"/>
    </source>
</evidence>
<keyword evidence="5 17" id="KW-0645">Protease</keyword>
<feature type="transmembrane region" description="Helical" evidence="17">
    <location>
        <begin position="21"/>
        <end position="43"/>
    </location>
</feature>
<comment type="subcellular location">
    <subcellularLocation>
        <location evidence="1">Cell membrane</location>
        <topology evidence="1">Lipid-anchor</topology>
        <topology evidence="1">GPI-anchor</topology>
    </subcellularLocation>
</comment>
<keyword evidence="11 17" id="KW-0472">Membrane</keyword>
<evidence type="ECO:0000259" key="19">
    <source>
        <dbReference type="Pfam" id="PF11838"/>
    </source>
</evidence>
<dbReference type="InterPro" id="IPR001930">
    <property type="entry name" value="Peptidase_M1"/>
</dbReference>
<dbReference type="GO" id="GO:0006508">
    <property type="term" value="P:proteolysis"/>
    <property type="evidence" value="ECO:0007669"/>
    <property type="project" value="UniProtKB-KW"/>
</dbReference>
<evidence type="ECO:0000256" key="16">
    <source>
        <dbReference type="PIRSR" id="PIRSR634016-4"/>
    </source>
</evidence>
<evidence type="ECO:0000256" key="1">
    <source>
        <dbReference type="ARBA" id="ARBA00004609"/>
    </source>
</evidence>
<evidence type="ECO:0000313" key="22">
    <source>
        <dbReference type="Proteomes" id="UP001168972"/>
    </source>
</evidence>
<keyword evidence="13" id="KW-0449">Lipoprotein</keyword>
<protein>
    <recommendedName>
        <fullName evidence="17">Aminopeptidase</fullName>
        <ecNumber evidence="17">3.4.11.-</ecNumber>
    </recommendedName>
</protein>
<dbReference type="Pfam" id="PF17900">
    <property type="entry name" value="Peptidase_M1_N"/>
    <property type="match status" value="1"/>
</dbReference>
<organism evidence="21 22">
    <name type="scientific">Microctonus hyperodae</name>
    <name type="common">Parasitoid wasp</name>
    <dbReference type="NCBI Taxonomy" id="165561"/>
    <lineage>
        <taxon>Eukaryota</taxon>
        <taxon>Metazoa</taxon>
        <taxon>Ecdysozoa</taxon>
        <taxon>Arthropoda</taxon>
        <taxon>Hexapoda</taxon>
        <taxon>Insecta</taxon>
        <taxon>Pterygota</taxon>
        <taxon>Neoptera</taxon>
        <taxon>Endopterygota</taxon>
        <taxon>Hymenoptera</taxon>
        <taxon>Apocrita</taxon>
        <taxon>Ichneumonoidea</taxon>
        <taxon>Braconidae</taxon>
        <taxon>Euphorinae</taxon>
        <taxon>Microctonus</taxon>
    </lineage>
</organism>
<evidence type="ECO:0000259" key="18">
    <source>
        <dbReference type="Pfam" id="PF01433"/>
    </source>
</evidence>
<evidence type="ECO:0000256" key="11">
    <source>
        <dbReference type="ARBA" id="ARBA00023136"/>
    </source>
</evidence>
<dbReference type="GO" id="GO:0042277">
    <property type="term" value="F:peptide binding"/>
    <property type="evidence" value="ECO:0007669"/>
    <property type="project" value="TreeGrafter"/>
</dbReference>
<dbReference type="Pfam" id="PF11838">
    <property type="entry name" value="ERAP1_C"/>
    <property type="match status" value="1"/>
</dbReference>
<dbReference type="Gene3D" id="1.25.50.20">
    <property type="match status" value="1"/>
</dbReference>
<feature type="active site" description="Proton acceptor" evidence="14">
    <location>
        <position position="355"/>
    </location>
</feature>
<feature type="binding site" evidence="15">
    <location>
        <position position="358"/>
    </location>
    <ligand>
        <name>Zn(2+)</name>
        <dbReference type="ChEBI" id="CHEBI:29105"/>
        <note>catalytic</note>
    </ligand>
</feature>
<keyword evidence="9 15" id="KW-0862">Zinc</keyword>
<keyword evidence="22" id="KW-1185">Reference proteome</keyword>
<dbReference type="EMBL" id="JAQQBR010001835">
    <property type="protein sequence ID" value="KAK0161052.1"/>
    <property type="molecule type" value="Genomic_DNA"/>
</dbReference>
<comment type="caution">
    <text evidence="21">The sequence shown here is derived from an EMBL/GenBank/DDBJ whole genome shotgun (WGS) entry which is preliminary data.</text>
</comment>
<dbReference type="FunFam" id="2.60.40.1910:FF:000008">
    <property type="entry name" value="Aminopeptidase"/>
    <property type="match status" value="1"/>
</dbReference>
<dbReference type="Gene3D" id="1.10.390.10">
    <property type="entry name" value="Neutral Protease Domain 2"/>
    <property type="match status" value="1"/>
</dbReference>
<evidence type="ECO:0000256" key="6">
    <source>
        <dbReference type="ARBA" id="ARBA00022723"/>
    </source>
</evidence>
<feature type="domain" description="ERAP1-like C-terminal" evidence="19">
    <location>
        <begin position="583"/>
        <end position="881"/>
    </location>
</feature>
<evidence type="ECO:0000259" key="20">
    <source>
        <dbReference type="Pfam" id="PF17900"/>
    </source>
</evidence>
<feature type="binding site" evidence="15">
    <location>
        <position position="377"/>
    </location>
    <ligand>
        <name>Zn(2+)</name>
        <dbReference type="ChEBI" id="CHEBI:29105"/>
        <note>catalytic</note>
    </ligand>
</feature>
<evidence type="ECO:0000256" key="17">
    <source>
        <dbReference type="RuleBase" id="RU364040"/>
    </source>
</evidence>
<feature type="domain" description="Peptidase M1 membrane alanine aminopeptidase" evidence="18">
    <location>
        <begin position="277"/>
        <end position="503"/>
    </location>
</feature>
<reference evidence="21" key="2">
    <citation type="submission" date="2023-03" db="EMBL/GenBank/DDBJ databases">
        <authorList>
            <person name="Inwood S.N."/>
            <person name="Skelly J.G."/>
            <person name="Guhlin J."/>
            <person name="Harrop T.W.R."/>
            <person name="Goldson S.G."/>
            <person name="Dearden P.K."/>
        </authorList>
    </citation>
    <scope>NUCLEOTIDE SEQUENCE</scope>
    <source>
        <strain evidence="21">Lincoln</strain>
        <tissue evidence="21">Whole body</tissue>
    </source>
</reference>
<comment type="cofactor">
    <cofactor evidence="15 17">
        <name>Zn(2+)</name>
        <dbReference type="ChEBI" id="CHEBI:29105"/>
    </cofactor>
    <text evidence="15 17">Binds 1 zinc ion per subunit.</text>
</comment>
<dbReference type="InterPro" id="IPR014782">
    <property type="entry name" value="Peptidase_M1_dom"/>
</dbReference>
<feature type="binding site" evidence="15">
    <location>
        <position position="354"/>
    </location>
    <ligand>
        <name>Zn(2+)</name>
        <dbReference type="ChEBI" id="CHEBI:29105"/>
        <note>catalytic</note>
    </ligand>
</feature>
<dbReference type="GO" id="GO:0005737">
    <property type="term" value="C:cytoplasm"/>
    <property type="evidence" value="ECO:0007669"/>
    <property type="project" value="TreeGrafter"/>
</dbReference>
<dbReference type="SUPFAM" id="SSF63737">
    <property type="entry name" value="Leukotriene A4 hydrolase N-terminal domain"/>
    <property type="match status" value="1"/>
</dbReference>
<name>A0AA39CBB0_MICHY</name>
<evidence type="ECO:0000313" key="21">
    <source>
        <dbReference type="EMBL" id="KAK0161052.1"/>
    </source>
</evidence>
<proteinExistence type="inferred from homology"/>
<dbReference type="GO" id="GO:0098552">
    <property type="term" value="C:side of membrane"/>
    <property type="evidence" value="ECO:0007669"/>
    <property type="project" value="UniProtKB-KW"/>
</dbReference>
<dbReference type="GO" id="GO:0008270">
    <property type="term" value="F:zinc ion binding"/>
    <property type="evidence" value="ECO:0007669"/>
    <property type="project" value="UniProtKB-UniRule"/>
</dbReference>
<evidence type="ECO:0000256" key="14">
    <source>
        <dbReference type="PIRSR" id="PIRSR634016-1"/>
    </source>
</evidence>
<keyword evidence="17" id="KW-0031">Aminopeptidase</keyword>
<dbReference type="InterPro" id="IPR034016">
    <property type="entry name" value="M1_APN-typ"/>
</dbReference>
<keyword evidence="3" id="KW-1003">Cell membrane</keyword>
<keyword evidence="17" id="KW-0812">Transmembrane</keyword>
<evidence type="ECO:0000256" key="15">
    <source>
        <dbReference type="PIRSR" id="PIRSR634016-3"/>
    </source>
</evidence>
<dbReference type="CDD" id="cd09601">
    <property type="entry name" value="M1_APN-Q_like"/>
    <property type="match status" value="1"/>
</dbReference>
<feature type="site" description="Transition state stabilizer" evidence="16">
    <location>
        <position position="441"/>
    </location>
</feature>